<dbReference type="KEGG" id="dpp:DICPUDRAFT_29500"/>
<dbReference type="InterPro" id="IPR019734">
    <property type="entry name" value="TPR_rpt"/>
</dbReference>
<dbReference type="PROSITE" id="PS50005">
    <property type="entry name" value="TPR"/>
    <property type="match status" value="1"/>
</dbReference>
<dbReference type="EMBL" id="GL870987">
    <property type="protein sequence ID" value="EGC37939.1"/>
    <property type="molecule type" value="Genomic_DNA"/>
</dbReference>
<evidence type="ECO:0000256" key="1">
    <source>
        <dbReference type="PROSITE-ProRule" id="PRU00339"/>
    </source>
</evidence>
<dbReference type="PANTHER" id="PTHR46512">
    <property type="entry name" value="PEPTIDYLPROLYL ISOMERASE"/>
    <property type="match status" value="1"/>
</dbReference>
<evidence type="ECO:0000313" key="3">
    <source>
        <dbReference type="Proteomes" id="UP000001064"/>
    </source>
</evidence>
<reference evidence="3" key="1">
    <citation type="journal article" date="2011" name="Genome Biol.">
        <title>Comparative genomics of the social amoebae Dictyostelium discoideum and Dictyostelium purpureum.</title>
        <authorList>
            <consortium name="US DOE Joint Genome Institute (JGI-PGF)"/>
            <person name="Sucgang R."/>
            <person name="Kuo A."/>
            <person name="Tian X."/>
            <person name="Salerno W."/>
            <person name="Parikh A."/>
            <person name="Feasley C.L."/>
            <person name="Dalin E."/>
            <person name="Tu H."/>
            <person name="Huang E."/>
            <person name="Barry K."/>
            <person name="Lindquist E."/>
            <person name="Shapiro H."/>
            <person name="Bruce D."/>
            <person name="Schmutz J."/>
            <person name="Salamov A."/>
            <person name="Fey P."/>
            <person name="Gaudet P."/>
            <person name="Anjard C."/>
            <person name="Babu M.M."/>
            <person name="Basu S."/>
            <person name="Bushmanova Y."/>
            <person name="van der Wel H."/>
            <person name="Katoh-Kurasawa M."/>
            <person name="Dinh C."/>
            <person name="Coutinho P.M."/>
            <person name="Saito T."/>
            <person name="Elias M."/>
            <person name="Schaap P."/>
            <person name="Kay R.R."/>
            <person name="Henrissat B."/>
            <person name="Eichinger L."/>
            <person name="Rivero F."/>
            <person name="Putnam N.H."/>
            <person name="West C.M."/>
            <person name="Loomis W.F."/>
            <person name="Chisholm R.L."/>
            <person name="Shaulsky G."/>
            <person name="Strassmann J.E."/>
            <person name="Queller D.C."/>
            <person name="Kuspa A."/>
            <person name="Grigoriev I.V."/>
        </authorList>
    </citation>
    <scope>NUCLEOTIDE SEQUENCE [LARGE SCALE GENOMIC DNA]</scope>
    <source>
        <strain evidence="3">QSDP1</strain>
    </source>
</reference>
<proteinExistence type="predicted"/>
<dbReference type="InParanoid" id="F0ZDM4"/>
<dbReference type="RefSeq" id="XP_003285510.1">
    <property type="nucleotide sequence ID" value="XM_003285462.1"/>
</dbReference>
<sequence>MTISEKQPLDNLFIRHIKNKNVNSKQQINNNRDKIIEKEDNHNGLEVKNQALMLFKEKNFEAAKNQFKLALQFLMVGSKNYSSVKEQYKQDVLDVFHHLVQCSLMASEWKDARDYCTNILDIDTKNIKALQQRATANKHLDDIDESILDLERALELDPSNKSIKQSLKNYKKKNNST</sequence>
<name>F0ZDM4_DICPU</name>
<dbReference type="eggNOG" id="KOG0543">
    <property type="taxonomic scope" value="Eukaryota"/>
</dbReference>
<keyword evidence="3" id="KW-1185">Reference proteome</keyword>
<organism evidence="2 3">
    <name type="scientific">Dictyostelium purpureum</name>
    <name type="common">Slime mold</name>
    <dbReference type="NCBI Taxonomy" id="5786"/>
    <lineage>
        <taxon>Eukaryota</taxon>
        <taxon>Amoebozoa</taxon>
        <taxon>Evosea</taxon>
        <taxon>Eumycetozoa</taxon>
        <taxon>Dictyostelia</taxon>
        <taxon>Dictyosteliales</taxon>
        <taxon>Dictyosteliaceae</taxon>
        <taxon>Dictyostelium</taxon>
    </lineage>
</organism>
<dbReference type="SMART" id="SM00028">
    <property type="entry name" value="TPR"/>
    <property type="match status" value="2"/>
</dbReference>
<dbReference type="OMA" id="LMASEWK"/>
<dbReference type="OrthoDB" id="72596at2759"/>
<dbReference type="Proteomes" id="UP000001064">
    <property type="component" value="Unassembled WGS sequence"/>
</dbReference>
<keyword evidence="1" id="KW-0802">TPR repeat</keyword>
<dbReference type="InterPro" id="IPR011990">
    <property type="entry name" value="TPR-like_helical_dom_sf"/>
</dbReference>
<evidence type="ECO:0000313" key="2">
    <source>
        <dbReference type="EMBL" id="EGC37939.1"/>
    </source>
</evidence>
<dbReference type="SUPFAM" id="SSF48452">
    <property type="entry name" value="TPR-like"/>
    <property type="match status" value="1"/>
</dbReference>
<protein>
    <submittedName>
        <fullName evidence="2">Uncharacterized protein</fullName>
    </submittedName>
</protein>
<dbReference type="InterPro" id="IPR050754">
    <property type="entry name" value="FKBP4/5/8-like"/>
</dbReference>
<dbReference type="GeneID" id="10503056"/>
<dbReference type="AlphaFoldDB" id="F0ZDM4"/>
<feature type="repeat" description="TPR" evidence="1">
    <location>
        <begin position="127"/>
        <end position="160"/>
    </location>
</feature>
<dbReference type="Gene3D" id="1.25.40.10">
    <property type="entry name" value="Tetratricopeptide repeat domain"/>
    <property type="match status" value="1"/>
</dbReference>
<accession>F0ZDM4</accession>
<dbReference type="VEuPathDB" id="AmoebaDB:DICPUDRAFT_29500"/>
<dbReference type="STRING" id="5786.F0ZDM4"/>
<gene>
    <name evidence="2" type="ORF">DICPUDRAFT_29500</name>
</gene>